<proteinExistence type="predicted"/>
<reference evidence="1" key="1">
    <citation type="submission" date="2019-11" db="EMBL/GenBank/DDBJ databases">
        <authorList>
            <person name="Feng L."/>
        </authorList>
    </citation>
    <scope>NUCLEOTIDE SEQUENCE</scope>
    <source>
        <strain evidence="1">SrubneriLFYP117</strain>
    </source>
</reference>
<dbReference type="EMBL" id="CACRUL010000012">
    <property type="protein sequence ID" value="VYT97249.1"/>
    <property type="molecule type" value="Genomic_DNA"/>
</dbReference>
<dbReference type="Gene3D" id="1.20.1590.10">
    <property type="entry name" value="YP_001051499.1 domain like"/>
    <property type="match status" value="1"/>
</dbReference>
<accession>A0A6N3AXQ9</accession>
<name>A0A6N3AXQ9_STROR</name>
<protein>
    <recommendedName>
        <fullName evidence="2">DUF416 family protein</fullName>
    </recommendedName>
</protein>
<sequence>MEKYEENVKKELENLTNTQRLLFGACCIDRILHFIAGFDYFLEENHIKRITKEPYLSLCTDWLDSIFLYVNIYKNISSDEIEMTLNTLNKIIPDTEEFPDNVVIFTQNSMIGLSYLYEFINKNELIFITNCSDKVIETIDVMYYETDYERLDIHYEEDYKIQFNCIEMIKAGKDITELRKYNQLTRVNNKP</sequence>
<dbReference type="AlphaFoldDB" id="A0A6N3AXQ9"/>
<dbReference type="InterPro" id="IPR023381">
    <property type="entry name" value="YP001051499.1-like_dom_sf"/>
</dbReference>
<evidence type="ECO:0000313" key="1">
    <source>
        <dbReference type="EMBL" id="VYT97249.1"/>
    </source>
</evidence>
<organism evidence="1">
    <name type="scientific">Streptococcus oralis</name>
    <dbReference type="NCBI Taxonomy" id="1303"/>
    <lineage>
        <taxon>Bacteria</taxon>
        <taxon>Bacillati</taxon>
        <taxon>Bacillota</taxon>
        <taxon>Bacilli</taxon>
        <taxon>Lactobacillales</taxon>
        <taxon>Streptococcaceae</taxon>
        <taxon>Streptococcus</taxon>
    </lineage>
</organism>
<evidence type="ECO:0008006" key="2">
    <source>
        <dbReference type="Google" id="ProtNLM"/>
    </source>
</evidence>
<gene>
    <name evidence="1" type="ORF">SRLFYP117_00702</name>
</gene>
<dbReference type="RefSeq" id="WP_140814200.1">
    <property type="nucleotide sequence ID" value="NZ_CACRUL010000012.1"/>
</dbReference>